<organism evidence="2 3">
    <name type="scientific">Psychrobacillus soli</name>
    <dbReference type="NCBI Taxonomy" id="1543965"/>
    <lineage>
        <taxon>Bacteria</taxon>
        <taxon>Bacillati</taxon>
        <taxon>Bacillota</taxon>
        <taxon>Bacilli</taxon>
        <taxon>Bacillales</taxon>
        <taxon>Bacillaceae</taxon>
        <taxon>Psychrobacillus</taxon>
    </lineage>
</organism>
<dbReference type="EMBL" id="VDGG01000001">
    <property type="protein sequence ID" value="TQR18871.1"/>
    <property type="molecule type" value="Genomic_DNA"/>
</dbReference>
<feature type="transmembrane region" description="Helical" evidence="1">
    <location>
        <begin position="61"/>
        <end position="83"/>
    </location>
</feature>
<comment type="caution">
    <text evidence="2">The sequence shown here is derived from an EMBL/GenBank/DDBJ whole genome shotgun (WGS) entry which is preliminary data.</text>
</comment>
<name>A0A544TN43_9BACI</name>
<dbReference type="Proteomes" id="UP000318937">
    <property type="component" value="Unassembled WGS sequence"/>
</dbReference>
<feature type="transmembrane region" description="Helical" evidence="1">
    <location>
        <begin position="215"/>
        <end position="236"/>
    </location>
</feature>
<dbReference type="AlphaFoldDB" id="A0A544TN43"/>
<keyword evidence="1" id="KW-0812">Transmembrane</keyword>
<evidence type="ECO:0000313" key="2">
    <source>
        <dbReference type="EMBL" id="TQR18871.1"/>
    </source>
</evidence>
<proteinExistence type="predicted"/>
<evidence type="ECO:0000313" key="3">
    <source>
        <dbReference type="Proteomes" id="UP000318937"/>
    </source>
</evidence>
<keyword evidence="1" id="KW-0472">Membrane</keyword>
<keyword evidence="3" id="KW-1185">Reference proteome</keyword>
<feature type="transmembrane region" description="Helical" evidence="1">
    <location>
        <begin position="104"/>
        <end position="134"/>
    </location>
</feature>
<gene>
    <name evidence="2" type="ORF">FG383_00905</name>
</gene>
<reference evidence="2 3" key="1">
    <citation type="submission" date="2019-05" db="EMBL/GenBank/DDBJ databases">
        <title>Psychrobacillus vulpis sp. nov., a new species isolated from feces of a red fox that inhabits in The Tablas de Daimiel Natural Park, Albacete, Spain.</title>
        <authorList>
            <person name="Rodriguez M."/>
            <person name="Reina J.C."/>
            <person name="Bejar V."/>
            <person name="Llamas I."/>
        </authorList>
    </citation>
    <scope>NUCLEOTIDE SEQUENCE [LARGE SCALE GENOMIC DNA]</scope>
    <source>
        <strain evidence="2 3">NHI-2</strain>
    </source>
</reference>
<feature type="transmembrane region" description="Helical" evidence="1">
    <location>
        <begin position="154"/>
        <end position="174"/>
    </location>
</feature>
<evidence type="ECO:0000256" key="1">
    <source>
        <dbReference type="SAM" id="Phobius"/>
    </source>
</evidence>
<dbReference type="RefSeq" id="WP_142604954.1">
    <property type="nucleotide sequence ID" value="NZ_VDGG01000001.1"/>
</dbReference>
<feature type="transmembrane region" description="Helical" evidence="1">
    <location>
        <begin position="21"/>
        <end position="41"/>
    </location>
</feature>
<sequence>MMFLSNSTLGEVVWTQLKFKMNAYLGAVVSLIFVQIIGLIVSMNGNSSTGSGVDNTSFTIITISSDVVFAFVGIWAVFVGKLFTTKAYRYDDFSFVATRLSSNLANFSVLCLMSIFAGVTTFLSNYILRVVLLLVSDVDYVKSVSIFEDPIGTIVNLSIMIILILTISAGGYLWGMLVQIHKAFTYLLILLIITLLVTKTGQTILQYVFIENESIVFLIVKLIALSLVFFLLAILCSNRLEVRR</sequence>
<accession>A0A544TN43</accession>
<dbReference type="OrthoDB" id="1795989at2"/>
<feature type="transmembrane region" description="Helical" evidence="1">
    <location>
        <begin position="186"/>
        <end position="209"/>
    </location>
</feature>
<keyword evidence="1" id="KW-1133">Transmembrane helix</keyword>
<protein>
    <submittedName>
        <fullName evidence="2">Uncharacterized protein</fullName>
    </submittedName>
</protein>